<dbReference type="RefSeq" id="WP_251936309.1">
    <property type="nucleotide sequence ID" value="NZ_CP098747.1"/>
</dbReference>
<evidence type="ECO:0000313" key="1">
    <source>
        <dbReference type="EMBL" id="USG62499.1"/>
    </source>
</evidence>
<name>A0ABY4W6E3_9PROT</name>
<sequence>MKQPNSKMCFILVELCAVSTLQRIADDVPEIISVLKRLADGELQQVFRSRDGLVFGFFMRTSLPLDVVRSSLQRSEASLGDDSFLLLEVSDEFSAKGFSRAWTWLQHN</sequence>
<reference evidence="1" key="1">
    <citation type="submission" date="2022-06" db="EMBL/GenBank/DDBJ databases">
        <title>Sneathiella actinostolidae sp. nov., isolated from a sea anemonein the Western Pacific Ocean.</title>
        <authorList>
            <person name="Wei M.J."/>
        </authorList>
    </citation>
    <scope>NUCLEOTIDE SEQUENCE</scope>
    <source>
        <strain evidence="1">PHK-P5</strain>
    </source>
</reference>
<dbReference type="Proteomes" id="UP001056291">
    <property type="component" value="Chromosome"/>
</dbReference>
<protein>
    <recommendedName>
        <fullName evidence="3">BLUF domain-containing protein</fullName>
    </recommendedName>
</protein>
<gene>
    <name evidence="1" type="ORF">NBZ79_05870</name>
</gene>
<accession>A0ABY4W6E3</accession>
<evidence type="ECO:0000313" key="2">
    <source>
        <dbReference type="Proteomes" id="UP001056291"/>
    </source>
</evidence>
<keyword evidence="2" id="KW-1185">Reference proteome</keyword>
<evidence type="ECO:0008006" key="3">
    <source>
        <dbReference type="Google" id="ProtNLM"/>
    </source>
</evidence>
<dbReference type="EMBL" id="CP098747">
    <property type="protein sequence ID" value="USG62499.1"/>
    <property type="molecule type" value="Genomic_DNA"/>
</dbReference>
<proteinExistence type="predicted"/>
<organism evidence="1 2">
    <name type="scientific">Sneathiella marina</name>
    <dbReference type="NCBI Taxonomy" id="2950108"/>
    <lineage>
        <taxon>Bacteria</taxon>
        <taxon>Pseudomonadati</taxon>
        <taxon>Pseudomonadota</taxon>
        <taxon>Alphaproteobacteria</taxon>
        <taxon>Sneathiellales</taxon>
        <taxon>Sneathiellaceae</taxon>
        <taxon>Sneathiella</taxon>
    </lineage>
</organism>